<accession>A0A6C0J7W4</accession>
<evidence type="ECO:0000256" key="1">
    <source>
        <dbReference type="ARBA" id="ARBA00010702"/>
    </source>
</evidence>
<dbReference type="EMBL" id="MN740323">
    <property type="protein sequence ID" value="QHU00088.1"/>
    <property type="molecule type" value="Genomic_DNA"/>
</dbReference>
<reference evidence="3" key="1">
    <citation type="journal article" date="2020" name="Nature">
        <title>Giant virus diversity and host interactions through global metagenomics.</title>
        <authorList>
            <person name="Schulz F."/>
            <person name="Roux S."/>
            <person name="Paez-Espino D."/>
            <person name="Jungbluth S."/>
            <person name="Walsh D.A."/>
            <person name="Denef V.J."/>
            <person name="McMahon K.D."/>
            <person name="Konstantinidis K.T."/>
            <person name="Eloe-Fadrosh E.A."/>
            <person name="Kyrpides N.C."/>
            <person name="Woyke T."/>
        </authorList>
    </citation>
    <scope>NUCLEOTIDE SEQUENCE</scope>
    <source>
        <strain evidence="3">GVMAG-M-3300025860-12</strain>
    </source>
</reference>
<name>A0A6C0J7W4_9ZZZZ</name>
<dbReference type="GO" id="GO:0016787">
    <property type="term" value="F:hydrolase activity"/>
    <property type="evidence" value="ECO:0007669"/>
    <property type="project" value="UniProtKB-KW"/>
</dbReference>
<protein>
    <recommendedName>
        <fullName evidence="4">ADP-ribosylglycohydrolase</fullName>
    </recommendedName>
</protein>
<organism evidence="3">
    <name type="scientific">viral metagenome</name>
    <dbReference type="NCBI Taxonomy" id="1070528"/>
    <lineage>
        <taxon>unclassified sequences</taxon>
        <taxon>metagenomes</taxon>
        <taxon>organismal metagenomes</taxon>
    </lineage>
</organism>
<dbReference type="PANTHER" id="PTHR16222:SF26">
    <property type="entry name" value="ADP-RIBOSYLHYDROLASE ARH1"/>
    <property type="match status" value="1"/>
</dbReference>
<proteinExistence type="inferred from homology"/>
<dbReference type="PANTHER" id="PTHR16222">
    <property type="entry name" value="ADP-RIBOSYLGLYCOHYDROLASE"/>
    <property type="match status" value="1"/>
</dbReference>
<dbReference type="InterPro" id="IPR005502">
    <property type="entry name" value="Ribosyl_crysJ1"/>
</dbReference>
<dbReference type="Gene3D" id="1.10.4080.10">
    <property type="entry name" value="ADP-ribosylation/Crystallin J1"/>
    <property type="match status" value="1"/>
</dbReference>
<dbReference type="InterPro" id="IPR050792">
    <property type="entry name" value="ADP-ribosylglycohydrolase"/>
</dbReference>
<evidence type="ECO:0000256" key="2">
    <source>
        <dbReference type="ARBA" id="ARBA00022801"/>
    </source>
</evidence>
<keyword evidence="2" id="KW-0378">Hydrolase</keyword>
<dbReference type="InterPro" id="IPR036705">
    <property type="entry name" value="Ribosyl_crysJ1_sf"/>
</dbReference>
<evidence type="ECO:0008006" key="4">
    <source>
        <dbReference type="Google" id="ProtNLM"/>
    </source>
</evidence>
<comment type="similarity">
    <text evidence="1">Belongs to the ADP-ribosylglycohydrolase family.</text>
</comment>
<dbReference type="AlphaFoldDB" id="A0A6C0J7W4"/>
<evidence type="ECO:0000313" key="3">
    <source>
        <dbReference type="EMBL" id="QHU00088.1"/>
    </source>
</evidence>
<sequence length="365" mass="41987">MNDNNIKALLILGSYLDTLGFYNGNWEFNFNNKPITLKEAMLVQNEIINNYYSLGGDKINISKWNASDDTIMMIATKLACDKNGSYNDFRNEYLNILDKLKENKRASGYTTLNSLELLQKNKKIKYNKYMGGNGAAMRTAYIGIKYKDDIDALIEKSILSSRITHNFPLGFLGGLVTALFTSYAIKNINPFEWGKELVKLEKSGKIDKYMKTTDIYQDYKKDKYKFFSLWFRYVEQRLERFSLKSREFLFGADRYNDLLNYTPGVKASGKNDFSKFASTGVGATIVAYDALLMSIMSVSPKIDKIESLNYNWNSLIFYSTLHFGDNDSTGIIAGNWYGALRGFKDFDINKKNNIIEQLEFKDYFI</sequence>
<dbReference type="SUPFAM" id="SSF101478">
    <property type="entry name" value="ADP-ribosylglycohydrolase"/>
    <property type="match status" value="1"/>
</dbReference>
<dbReference type="Pfam" id="PF03747">
    <property type="entry name" value="ADP_ribosyl_GH"/>
    <property type="match status" value="1"/>
</dbReference>